<keyword evidence="3" id="KW-0732">Signal</keyword>
<feature type="region of interest" description="Disordered" evidence="1">
    <location>
        <begin position="263"/>
        <end position="309"/>
    </location>
</feature>
<feature type="compositionally biased region" description="Pro residues" evidence="1">
    <location>
        <begin position="267"/>
        <end position="278"/>
    </location>
</feature>
<organism evidence="4 5">
    <name type="scientific">Carpediemonas membranifera</name>
    <dbReference type="NCBI Taxonomy" id="201153"/>
    <lineage>
        <taxon>Eukaryota</taxon>
        <taxon>Metamonada</taxon>
        <taxon>Carpediemonas-like organisms</taxon>
        <taxon>Carpediemonas</taxon>
    </lineage>
</organism>
<feature type="compositionally biased region" description="Low complexity" evidence="1">
    <location>
        <begin position="285"/>
        <end position="299"/>
    </location>
</feature>
<keyword evidence="2" id="KW-0472">Membrane</keyword>
<protein>
    <submittedName>
        <fullName evidence="4">Uncharacterized protein</fullName>
    </submittedName>
</protein>
<name>A0A8J6DY55_9EUKA</name>
<feature type="signal peptide" evidence="3">
    <location>
        <begin position="1"/>
        <end position="22"/>
    </location>
</feature>
<keyword evidence="2" id="KW-0812">Transmembrane</keyword>
<accession>A0A8J6DY55</accession>
<evidence type="ECO:0000313" key="5">
    <source>
        <dbReference type="Proteomes" id="UP000717585"/>
    </source>
</evidence>
<dbReference type="AlphaFoldDB" id="A0A8J6DY55"/>
<reference evidence="4" key="1">
    <citation type="submission" date="2021-05" db="EMBL/GenBank/DDBJ databases">
        <title>A free-living protist that lacks canonical eukaryotic 1 DNA replication and segregation systems.</title>
        <authorList>
            <person name="Salas-Leiva D.E."/>
            <person name="Tromer E.C."/>
            <person name="Curtis B.A."/>
            <person name="Jerlstrom-Hultqvist J."/>
            <person name="Kolisko M."/>
            <person name="Yi Z."/>
            <person name="Salas-Leiva J.S."/>
            <person name="Gallot-Lavallee L."/>
            <person name="Kops G.J.P.L."/>
            <person name="Archibald J.M."/>
            <person name="Simpson A.G.B."/>
            <person name="Roger A.J."/>
        </authorList>
    </citation>
    <scope>NUCLEOTIDE SEQUENCE</scope>
    <source>
        <strain evidence="4">BICM</strain>
    </source>
</reference>
<feature type="transmembrane region" description="Helical" evidence="2">
    <location>
        <begin position="221"/>
        <end position="239"/>
    </location>
</feature>
<keyword evidence="2" id="KW-1133">Transmembrane helix</keyword>
<dbReference type="EMBL" id="JAHDYR010000053">
    <property type="protein sequence ID" value="KAG9391569.1"/>
    <property type="molecule type" value="Genomic_DNA"/>
</dbReference>
<evidence type="ECO:0000256" key="3">
    <source>
        <dbReference type="SAM" id="SignalP"/>
    </source>
</evidence>
<evidence type="ECO:0000256" key="1">
    <source>
        <dbReference type="SAM" id="MobiDB-lite"/>
    </source>
</evidence>
<evidence type="ECO:0000313" key="4">
    <source>
        <dbReference type="EMBL" id="KAG9391569.1"/>
    </source>
</evidence>
<proteinExistence type="predicted"/>
<feature type="transmembrane region" description="Helical" evidence="2">
    <location>
        <begin position="157"/>
        <end position="186"/>
    </location>
</feature>
<evidence type="ECO:0000256" key="2">
    <source>
        <dbReference type="SAM" id="Phobius"/>
    </source>
</evidence>
<dbReference type="Proteomes" id="UP000717585">
    <property type="component" value="Unassembled WGS sequence"/>
</dbReference>
<comment type="caution">
    <text evidence="4">The sequence shown here is derived from an EMBL/GenBank/DDBJ whole genome shotgun (WGS) entry which is preliminary data.</text>
</comment>
<feature type="chain" id="PRO_5035149464" evidence="3">
    <location>
        <begin position="23"/>
        <end position="356"/>
    </location>
</feature>
<keyword evidence="5" id="KW-1185">Reference proteome</keyword>
<sequence>MIPAVSILVILVLLMLFNGSRAVDVTEFEADSKTSTFFQGHFEHIISNTECLAISMTSSILTNLQADVIVNGSFSHGVDAYLVSRDHYSRFTHDLATVSYLASISTLSFVNRRSLSFEFVIEPYTFEPQYLVIHAPVTTDATITVSIQSNSVVTLTIFIATGLLLILFIACGCFSIHLLSLIASIAVAPVGKGPKSKWIAMLTLFMPGPFHYRYLNNKRAAIASTLTCGFCGIGTLIQLPQVMLQTELINEAEYKPTARARSLADPVPHPFDVPPRQPSPDSEAHSPSGSGSEGSMDSDNPTPVGPLETYGAIALGSHGLPEMNAWDAEPSLPGTNGHWMPVWCAGPDDGSGSDSG</sequence>
<gene>
    <name evidence="4" type="ORF">J8273_6334</name>
</gene>
<feature type="transmembrane region" description="Helical" evidence="2">
    <location>
        <begin position="198"/>
        <end position="215"/>
    </location>
</feature>